<organism evidence="2 3">
    <name type="scientific">Triparma laevis f. inornata</name>
    <dbReference type="NCBI Taxonomy" id="1714386"/>
    <lineage>
        <taxon>Eukaryota</taxon>
        <taxon>Sar</taxon>
        <taxon>Stramenopiles</taxon>
        <taxon>Ochrophyta</taxon>
        <taxon>Bolidophyceae</taxon>
        <taxon>Parmales</taxon>
        <taxon>Triparmaceae</taxon>
        <taxon>Triparma</taxon>
    </lineage>
</organism>
<reference evidence="3" key="1">
    <citation type="journal article" date="2023" name="Commun. Biol.">
        <title>Genome analysis of Parmales, the sister group of diatoms, reveals the evolutionary specialization of diatoms from phago-mixotrophs to photoautotrophs.</title>
        <authorList>
            <person name="Ban H."/>
            <person name="Sato S."/>
            <person name="Yoshikawa S."/>
            <person name="Yamada K."/>
            <person name="Nakamura Y."/>
            <person name="Ichinomiya M."/>
            <person name="Sato N."/>
            <person name="Blanc-Mathieu R."/>
            <person name="Endo H."/>
            <person name="Kuwata A."/>
            <person name="Ogata H."/>
        </authorList>
    </citation>
    <scope>NUCLEOTIDE SEQUENCE [LARGE SCALE GENOMIC DNA]</scope>
</reference>
<dbReference type="AlphaFoldDB" id="A0A9W7DZG4"/>
<dbReference type="Proteomes" id="UP001162640">
    <property type="component" value="Unassembled WGS sequence"/>
</dbReference>
<sequence>MAEVTARADENDSASAAVETAVEEKKKAEEAKNLLQKEVSALTRGRDELKSELKKALVVNKNSEAEQNKEMEV</sequence>
<comment type="caution">
    <text evidence="2">The sequence shown here is derived from an EMBL/GenBank/DDBJ whole genome shotgun (WGS) entry which is preliminary data.</text>
</comment>
<proteinExistence type="predicted"/>
<gene>
    <name evidence="2" type="ORF">TL16_g02125</name>
</gene>
<feature type="compositionally biased region" description="Basic and acidic residues" evidence="1">
    <location>
        <begin position="1"/>
        <end position="10"/>
    </location>
</feature>
<evidence type="ECO:0000313" key="3">
    <source>
        <dbReference type="Proteomes" id="UP001162640"/>
    </source>
</evidence>
<evidence type="ECO:0000256" key="1">
    <source>
        <dbReference type="SAM" id="MobiDB-lite"/>
    </source>
</evidence>
<accession>A0A9W7DZG4</accession>
<name>A0A9W7DZG4_9STRA</name>
<evidence type="ECO:0000313" key="2">
    <source>
        <dbReference type="EMBL" id="GMH56398.1"/>
    </source>
</evidence>
<dbReference type="EMBL" id="BLQM01000051">
    <property type="protein sequence ID" value="GMH56398.1"/>
    <property type="molecule type" value="Genomic_DNA"/>
</dbReference>
<protein>
    <submittedName>
        <fullName evidence="2">Uncharacterized protein</fullName>
    </submittedName>
</protein>
<feature type="region of interest" description="Disordered" evidence="1">
    <location>
        <begin position="1"/>
        <end position="20"/>
    </location>
</feature>